<dbReference type="RefSeq" id="WP_340330533.1">
    <property type="nucleotide sequence ID" value="NZ_JAZHOF010000006.1"/>
</dbReference>
<dbReference type="EMBL" id="JAZHOF010000006">
    <property type="protein sequence ID" value="MEJ8572832.1"/>
    <property type="molecule type" value="Genomic_DNA"/>
</dbReference>
<evidence type="ECO:0000313" key="2">
    <source>
        <dbReference type="Proteomes" id="UP001378188"/>
    </source>
</evidence>
<accession>A0AAW9RGP4</accession>
<name>A0AAW9RGP4_9HYPH</name>
<sequence>MRSEQLLRRIHQSQLLSSLAATPRFNDPLRLLSSGYKVYSEGYEDGMIAEVFRRIGTTSRRFIEFGVQSGLECNTTFLLVQGWSGAWIEGSAASAREARTAFASFPVEIHNDFVTAENADELISRLADEAEPDLLSIDIDSNDYWVWKAITSVRPRLVVIEYNATLPPHVRKTMAYDPRNTWDGGNYFGASLGALAALAETKGYALVGCSPAGVNAFFVRDDLLGDHFCRPCTAINHYEPPRYLLAGPAGHRPAIGPWVEV</sequence>
<gene>
    <name evidence="1" type="ORF">V3328_15180</name>
</gene>
<keyword evidence="2" id="KW-1185">Reference proteome</keyword>
<evidence type="ECO:0000313" key="1">
    <source>
        <dbReference type="EMBL" id="MEJ8572832.1"/>
    </source>
</evidence>
<comment type="caution">
    <text evidence="1">The sequence shown here is derived from an EMBL/GenBank/DDBJ whole genome shotgun (WGS) entry which is preliminary data.</text>
</comment>
<dbReference type="Proteomes" id="UP001378188">
    <property type="component" value="Unassembled WGS sequence"/>
</dbReference>
<proteinExistence type="predicted"/>
<dbReference type="AlphaFoldDB" id="A0AAW9RGP4"/>
<protein>
    <submittedName>
        <fullName evidence="1">Uncharacterized protein</fullName>
    </submittedName>
</protein>
<reference evidence="1 2" key="1">
    <citation type="submission" date="2024-02" db="EMBL/GenBank/DDBJ databases">
        <title>Genome analysis and characterization of Microbaculum marinisediminis sp. nov., isolated from marine sediment.</title>
        <authorList>
            <person name="Du Z.-J."/>
            <person name="Ye Y.-Q."/>
            <person name="Zhang Z.-R."/>
            <person name="Yuan S.-M."/>
            <person name="Zhang X.-Y."/>
        </authorList>
    </citation>
    <scope>NUCLEOTIDE SEQUENCE [LARGE SCALE GENOMIC DNA]</scope>
    <source>
        <strain evidence="1 2">SDUM1044001</strain>
    </source>
</reference>
<organism evidence="1 2">
    <name type="scientific">Microbaculum marinum</name>
    <dbReference type="NCBI Taxonomy" id="1764581"/>
    <lineage>
        <taxon>Bacteria</taxon>
        <taxon>Pseudomonadati</taxon>
        <taxon>Pseudomonadota</taxon>
        <taxon>Alphaproteobacteria</taxon>
        <taxon>Hyphomicrobiales</taxon>
        <taxon>Tepidamorphaceae</taxon>
        <taxon>Microbaculum</taxon>
    </lineage>
</organism>